<feature type="domain" description="DUF7507" evidence="2">
    <location>
        <begin position="586"/>
        <end position="675"/>
    </location>
</feature>
<evidence type="ECO:0000313" key="3">
    <source>
        <dbReference type="EMBL" id="MFD1219979.1"/>
    </source>
</evidence>
<dbReference type="Pfam" id="PF24346">
    <property type="entry name" value="DUF7507"/>
    <property type="match status" value="3"/>
</dbReference>
<dbReference type="InterPro" id="IPR047589">
    <property type="entry name" value="DUF11_rpt"/>
</dbReference>
<name>A0ABW3UKD7_9BACL</name>
<comment type="caution">
    <text evidence="3">The sequence shown here is derived from an EMBL/GenBank/DDBJ whole genome shotgun (WGS) entry which is preliminary data.</text>
</comment>
<gene>
    <name evidence="3" type="ORF">ACFQ4B_07605</name>
</gene>
<dbReference type="NCBIfam" id="TIGR01451">
    <property type="entry name" value="B_ant_repeat"/>
    <property type="match status" value="5"/>
</dbReference>
<keyword evidence="4" id="KW-1185">Reference proteome</keyword>
<evidence type="ECO:0000259" key="2">
    <source>
        <dbReference type="Pfam" id="PF24346"/>
    </source>
</evidence>
<dbReference type="InterPro" id="IPR001434">
    <property type="entry name" value="OmcB-like_DUF11"/>
</dbReference>
<accession>A0ABW3UKD7</accession>
<dbReference type="EMBL" id="JBHTLU010000012">
    <property type="protein sequence ID" value="MFD1219979.1"/>
    <property type="molecule type" value="Genomic_DNA"/>
</dbReference>
<feature type="domain" description="DUF11" evidence="1">
    <location>
        <begin position="824"/>
        <end position="916"/>
    </location>
</feature>
<feature type="domain" description="DUF7507" evidence="2">
    <location>
        <begin position="478"/>
        <end position="565"/>
    </location>
</feature>
<organism evidence="3 4">
    <name type="scientific">Paenibacillus vulneris</name>
    <dbReference type="NCBI Taxonomy" id="1133364"/>
    <lineage>
        <taxon>Bacteria</taxon>
        <taxon>Bacillati</taxon>
        <taxon>Bacillota</taxon>
        <taxon>Bacilli</taxon>
        <taxon>Bacillales</taxon>
        <taxon>Paenibacillaceae</taxon>
        <taxon>Paenibacillus</taxon>
    </lineage>
</organism>
<proteinExistence type="predicted"/>
<dbReference type="RefSeq" id="WP_345594296.1">
    <property type="nucleotide sequence ID" value="NZ_BAABJG010000055.1"/>
</dbReference>
<evidence type="ECO:0000259" key="1">
    <source>
        <dbReference type="Pfam" id="PF01345"/>
    </source>
</evidence>
<dbReference type="Proteomes" id="UP001597180">
    <property type="component" value="Unassembled WGS sequence"/>
</dbReference>
<dbReference type="PANTHER" id="PTHR34819:SF3">
    <property type="entry name" value="CELL SURFACE PROTEIN"/>
    <property type="match status" value="1"/>
</dbReference>
<evidence type="ECO:0000313" key="4">
    <source>
        <dbReference type="Proteomes" id="UP001597180"/>
    </source>
</evidence>
<dbReference type="InterPro" id="IPR055354">
    <property type="entry name" value="DUF7507"/>
</dbReference>
<protein>
    <submittedName>
        <fullName evidence="3">DUF11 domain-containing protein</fullName>
    </submittedName>
</protein>
<feature type="domain" description="DUF11" evidence="1">
    <location>
        <begin position="349"/>
        <end position="451"/>
    </location>
</feature>
<sequence length="934" mass="98260">MPFILRYSDNDTGAITFTGNTLGLSRSNETGVPGTRDFIGAFVAIDTSMQFGSYPPGTTSDFNLNSASAILELPAGSRVKYAELVWAGTYAVTGGTNNYFAFIDKDVSLTTPQGRTFSISPDPVTAQTSHRNATDNYFRSANVTAIIQAGGAGVYTVGGVVGNIDLGNSTANNCGWTLCVVYENPGLPFRNLSLNVGIVEIAAGIPELTTTLTGFATPTSGAISGRMALCAQDGDANKTGDQVLFGPTEAALTVLEGPNNFPNNFFASQINDDSGNLDTTGTFGDRNQINGQPGTQIVGGRQSWDITNVDVSATLTNNQTSAVFQLRTGGDGYSVIAVGIYIDINSPRITVEKSVDAASASLGEILTYKVVVENSGTVPADTTLMFDSLPNDTEFVPGSVTINSTPITDADPRVGIPLGSVPPGAAVVVTYQVRVVSLPPEGDIVNEALVTFEYQSVTGGPILTGDITSNEVVTPVLTPDIALQKSVTPTEALPGETVEYRLEVVNTGEMELTNIRLTDTMLGLDQILPSLPIDTSIVITQSFTIPPGTPAGSVLLNTSTAQADQAGPVSDEAVVNVLPEPPVPVPAFTLQKSVTPTEARPGQTVEYRIEVTNTGEVDLTNIRITDAMLNLNEVLASLPVGSSTVITRRFTIPEGTPGGTIITNVSTAQTDQTGPVTDDARVTVLPEPPRPNHQLEIVKTADRSVVMGGQTIDYRITVTNTGDSVLTSVRVIDDRLGIHRMIGTLLPNQSVTVRAKFAVPADTEVGTVITNTAIAVSAETDPVSDMASVKVIGQPPLSVAKSVLPIESHPGSRLTFSFVVTNRTGTLTVANLGPTVLNHVTLFDNLPNGTQFTGGSVIVNNKPITGAHPEEGIHLGSLAPGETVRITFQALQVLVPSNESVENQAHVTFEREDTGETERVDSNIVIYTVTEEEE</sequence>
<dbReference type="Gene3D" id="2.60.40.740">
    <property type="match status" value="1"/>
</dbReference>
<dbReference type="Pfam" id="PF01345">
    <property type="entry name" value="DUF11"/>
    <property type="match status" value="2"/>
</dbReference>
<dbReference type="InterPro" id="IPR051172">
    <property type="entry name" value="Chlamydia_OmcB"/>
</dbReference>
<feature type="domain" description="DUF7507" evidence="2">
    <location>
        <begin position="694"/>
        <end position="779"/>
    </location>
</feature>
<dbReference type="PANTHER" id="PTHR34819">
    <property type="entry name" value="LARGE CYSTEINE-RICH PERIPLASMIC PROTEIN OMCB"/>
    <property type="match status" value="1"/>
</dbReference>
<reference evidence="4" key="1">
    <citation type="journal article" date="2019" name="Int. J. Syst. Evol. Microbiol.">
        <title>The Global Catalogue of Microorganisms (GCM) 10K type strain sequencing project: providing services to taxonomists for standard genome sequencing and annotation.</title>
        <authorList>
            <consortium name="The Broad Institute Genomics Platform"/>
            <consortium name="The Broad Institute Genome Sequencing Center for Infectious Disease"/>
            <person name="Wu L."/>
            <person name="Ma J."/>
        </authorList>
    </citation>
    <scope>NUCLEOTIDE SEQUENCE [LARGE SCALE GENOMIC DNA]</scope>
    <source>
        <strain evidence="4">CCUG 53270</strain>
    </source>
</reference>